<dbReference type="EMBL" id="JBBNAG010000009">
    <property type="protein sequence ID" value="KAK9105417.1"/>
    <property type="molecule type" value="Genomic_DNA"/>
</dbReference>
<organism evidence="1 2">
    <name type="scientific">Stephania cephalantha</name>
    <dbReference type="NCBI Taxonomy" id="152367"/>
    <lineage>
        <taxon>Eukaryota</taxon>
        <taxon>Viridiplantae</taxon>
        <taxon>Streptophyta</taxon>
        <taxon>Embryophyta</taxon>
        <taxon>Tracheophyta</taxon>
        <taxon>Spermatophyta</taxon>
        <taxon>Magnoliopsida</taxon>
        <taxon>Ranunculales</taxon>
        <taxon>Menispermaceae</taxon>
        <taxon>Menispermoideae</taxon>
        <taxon>Cissampelideae</taxon>
        <taxon>Stephania</taxon>
    </lineage>
</organism>
<dbReference type="Proteomes" id="UP001419268">
    <property type="component" value="Unassembled WGS sequence"/>
</dbReference>
<reference evidence="1 2" key="1">
    <citation type="submission" date="2024-01" db="EMBL/GenBank/DDBJ databases">
        <title>Genome assemblies of Stephania.</title>
        <authorList>
            <person name="Yang L."/>
        </authorList>
    </citation>
    <scope>NUCLEOTIDE SEQUENCE [LARGE SCALE GENOMIC DNA]</scope>
    <source>
        <strain evidence="1">JXDWG</strain>
        <tissue evidence="1">Leaf</tissue>
    </source>
</reference>
<evidence type="ECO:0000313" key="2">
    <source>
        <dbReference type="Proteomes" id="UP001419268"/>
    </source>
</evidence>
<gene>
    <name evidence="1" type="ORF">Scep_022261</name>
</gene>
<sequence>MHDFDLSQSNLHISSRDELPWQFVRAQWTVGELSPLHEPNLGLGMDAQPQ</sequence>
<accession>A0AAP0I0U5</accession>
<keyword evidence="2" id="KW-1185">Reference proteome</keyword>
<name>A0AAP0I0U5_9MAGN</name>
<proteinExistence type="predicted"/>
<comment type="caution">
    <text evidence="1">The sequence shown here is derived from an EMBL/GenBank/DDBJ whole genome shotgun (WGS) entry which is preliminary data.</text>
</comment>
<protein>
    <submittedName>
        <fullName evidence="1">Uncharacterized protein</fullName>
    </submittedName>
</protein>
<dbReference type="AlphaFoldDB" id="A0AAP0I0U5"/>
<evidence type="ECO:0000313" key="1">
    <source>
        <dbReference type="EMBL" id="KAK9105417.1"/>
    </source>
</evidence>